<keyword evidence="3" id="KW-1185">Reference proteome</keyword>
<keyword evidence="1" id="KW-0812">Transmembrane</keyword>
<dbReference type="EMBL" id="JRKL02006616">
    <property type="protein sequence ID" value="KAF3948680.1"/>
    <property type="molecule type" value="Genomic_DNA"/>
</dbReference>
<keyword evidence="1" id="KW-0472">Membrane</keyword>
<feature type="transmembrane region" description="Helical" evidence="1">
    <location>
        <begin position="15"/>
        <end position="38"/>
    </location>
</feature>
<dbReference type="AlphaFoldDB" id="A0A8J4QEN6"/>
<accession>A0A8J4QEN6</accession>
<gene>
    <name evidence="2" type="ORF">CMV_025353</name>
</gene>
<comment type="caution">
    <text evidence="2">The sequence shown here is derived from an EMBL/GenBank/DDBJ whole genome shotgun (WGS) entry which is preliminary data.</text>
</comment>
<evidence type="ECO:0000313" key="3">
    <source>
        <dbReference type="Proteomes" id="UP000737018"/>
    </source>
</evidence>
<sequence length="67" mass="7883">MKDSREEEGIPCFKYIIYVSSLKAVFSLFFIFSLFTILRSLHHHHHHRSLLSSRFFHLSLSLSLSTS</sequence>
<reference evidence="2" key="1">
    <citation type="submission" date="2020-03" db="EMBL/GenBank/DDBJ databases">
        <title>Castanea mollissima Vanexum genome sequencing.</title>
        <authorList>
            <person name="Staton M."/>
        </authorList>
    </citation>
    <scope>NUCLEOTIDE SEQUENCE</scope>
    <source>
        <tissue evidence="2">Leaf</tissue>
    </source>
</reference>
<evidence type="ECO:0000313" key="2">
    <source>
        <dbReference type="EMBL" id="KAF3948680.1"/>
    </source>
</evidence>
<name>A0A8J4QEN6_9ROSI</name>
<proteinExistence type="predicted"/>
<keyword evidence="1" id="KW-1133">Transmembrane helix</keyword>
<organism evidence="2 3">
    <name type="scientific">Castanea mollissima</name>
    <name type="common">Chinese chestnut</name>
    <dbReference type="NCBI Taxonomy" id="60419"/>
    <lineage>
        <taxon>Eukaryota</taxon>
        <taxon>Viridiplantae</taxon>
        <taxon>Streptophyta</taxon>
        <taxon>Embryophyta</taxon>
        <taxon>Tracheophyta</taxon>
        <taxon>Spermatophyta</taxon>
        <taxon>Magnoliopsida</taxon>
        <taxon>eudicotyledons</taxon>
        <taxon>Gunneridae</taxon>
        <taxon>Pentapetalae</taxon>
        <taxon>rosids</taxon>
        <taxon>fabids</taxon>
        <taxon>Fagales</taxon>
        <taxon>Fagaceae</taxon>
        <taxon>Castanea</taxon>
    </lineage>
</organism>
<evidence type="ECO:0000256" key="1">
    <source>
        <dbReference type="SAM" id="Phobius"/>
    </source>
</evidence>
<dbReference type="Proteomes" id="UP000737018">
    <property type="component" value="Unassembled WGS sequence"/>
</dbReference>
<protein>
    <submittedName>
        <fullName evidence="2">Uncharacterized protein</fullName>
    </submittedName>
</protein>